<reference evidence="1" key="2">
    <citation type="journal article" date="2015" name="Fish Shellfish Immunol.">
        <title>Early steps in the European eel (Anguilla anguilla)-Vibrio vulnificus interaction in the gills: Role of the RtxA13 toxin.</title>
        <authorList>
            <person name="Callol A."/>
            <person name="Pajuelo D."/>
            <person name="Ebbesson L."/>
            <person name="Teles M."/>
            <person name="MacKenzie S."/>
            <person name="Amaro C."/>
        </authorList>
    </citation>
    <scope>NUCLEOTIDE SEQUENCE</scope>
</reference>
<name>A0A0E9XCZ7_ANGAN</name>
<accession>A0A0E9XCZ7</accession>
<protein>
    <submittedName>
        <fullName evidence="1">Uncharacterized protein</fullName>
    </submittedName>
</protein>
<dbReference type="AlphaFoldDB" id="A0A0E9XCZ7"/>
<reference evidence="1" key="1">
    <citation type="submission" date="2014-11" db="EMBL/GenBank/DDBJ databases">
        <authorList>
            <person name="Amaro Gonzalez C."/>
        </authorList>
    </citation>
    <scope>NUCLEOTIDE SEQUENCE</scope>
</reference>
<dbReference type="EMBL" id="GBXM01008058">
    <property type="protein sequence ID" value="JAI00520.1"/>
    <property type="molecule type" value="Transcribed_RNA"/>
</dbReference>
<evidence type="ECO:0000313" key="1">
    <source>
        <dbReference type="EMBL" id="JAI00520.1"/>
    </source>
</evidence>
<proteinExistence type="predicted"/>
<sequence>MRCLASLSAWSISPGRIHLATSAASRAPSLFRSLKSTNCFFSVVTHSGSVSPSSSENMSPMYSSRFMSPSPFRSMSSIVSFTTTSFIWSYSSGCRNAVISSLVAMPSAFLSAVLNLLSSLETMDL</sequence>
<organism evidence="1">
    <name type="scientific">Anguilla anguilla</name>
    <name type="common">European freshwater eel</name>
    <name type="synonym">Muraena anguilla</name>
    <dbReference type="NCBI Taxonomy" id="7936"/>
    <lineage>
        <taxon>Eukaryota</taxon>
        <taxon>Metazoa</taxon>
        <taxon>Chordata</taxon>
        <taxon>Craniata</taxon>
        <taxon>Vertebrata</taxon>
        <taxon>Euteleostomi</taxon>
        <taxon>Actinopterygii</taxon>
        <taxon>Neopterygii</taxon>
        <taxon>Teleostei</taxon>
        <taxon>Anguilliformes</taxon>
        <taxon>Anguillidae</taxon>
        <taxon>Anguilla</taxon>
    </lineage>
</organism>